<dbReference type="Proteomes" id="UP000194204">
    <property type="component" value="Unassembled WGS sequence"/>
</dbReference>
<protein>
    <recommendedName>
        <fullName evidence="4">cysteine synthase</fullName>
        <ecNumber evidence="4">2.5.1.47</ecNumber>
    </recommendedName>
</protein>
<comment type="catalytic activity">
    <reaction evidence="7">
        <text>O-acetyl-L-serine + hydrogen sulfide = L-cysteine + acetate</text>
        <dbReference type="Rhea" id="RHEA:14829"/>
        <dbReference type="ChEBI" id="CHEBI:29919"/>
        <dbReference type="ChEBI" id="CHEBI:30089"/>
        <dbReference type="ChEBI" id="CHEBI:35235"/>
        <dbReference type="ChEBI" id="CHEBI:58340"/>
        <dbReference type="EC" id="2.5.1.47"/>
    </reaction>
</comment>
<proteinExistence type="predicted"/>
<evidence type="ECO:0000256" key="4">
    <source>
        <dbReference type="ARBA" id="ARBA00012681"/>
    </source>
</evidence>
<evidence type="ECO:0000256" key="3">
    <source>
        <dbReference type="ARBA" id="ARBA00011738"/>
    </source>
</evidence>
<keyword evidence="6" id="KW-0663">Pyridoxal phosphate</keyword>
<dbReference type="NCBIfam" id="TIGR03945">
    <property type="entry name" value="PLP_SbnA_fam"/>
    <property type="match status" value="1"/>
</dbReference>
<dbReference type="InterPro" id="IPR050214">
    <property type="entry name" value="Cys_Synth/Cystath_Beta-Synth"/>
</dbReference>
<dbReference type="SUPFAM" id="SSF53686">
    <property type="entry name" value="Tryptophan synthase beta subunit-like PLP-dependent enzymes"/>
    <property type="match status" value="1"/>
</dbReference>
<accession>A0A1Y2SV81</accession>
<dbReference type="EC" id="2.5.1.47" evidence="4"/>
<dbReference type="InterPro" id="IPR036052">
    <property type="entry name" value="TrpB-like_PALP_sf"/>
</dbReference>
<dbReference type="InterPro" id="IPR001926">
    <property type="entry name" value="TrpB-like_PALP"/>
</dbReference>
<dbReference type="AlphaFoldDB" id="A0A1Y2SV81"/>
<dbReference type="OrthoDB" id="9805733at2"/>
<gene>
    <name evidence="9" type="ORF">Xbed_00128</name>
</gene>
<name>A0A1Y2SV81_9GAMM</name>
<keyword evidence="10" id="KW-1185">Reference proteome</keyword>
<organism evidence="9 10">
    <name type="scientific">Xenorhabdus beddingii</name>
    <dbReference type="NCBI Taxonomy" id="40578"/>
    <lineage>
        <taxon>Bacteria</taxon>
        <taxon>Pseudomonadati</taxon>
        <taxon>Pseudomonadota</taxon>
        <taxon>Gammaproteobacteria</taxon>
        <taxon>Enterobacterales</taxon>
        <taxon>Morganellaceae</taxon>
        <taxon>Xenorhabdus</taxon>
    </lineage>
</organism>
<dbReference type="EMBL" id="MUBK01000001">
    <property type="protein sequence ID" value="OTA21879.1"/>
    <property type="molecule type" value="Genomic_DNA"/>
</dbReference>
<comment type="cofactor">
    <cofactor evidence="1">
        <name>pyridoxal 5'-phosphate</name>
        <dbReference type="ChEBI" id="CHEBI:597326"/>
    </cofactor>
</comment>
<dbReference type="Gene3D" id="3.40.50.1100">
    <property type="match status" value="2"/>
</dbReference>
<evidence type="ECO:0000256" key="5">
    <source>
        <dbReference type="ARBA" id="ARBA00022679"/>
    </source>
</evidence>
<comment type="pathway">
    <text evidence="2">Amino-acid biosynthesis; L-cysteine biosynthesis; L-cysteine from L-serine: step 2/2.</text>
</comment>
<keyword evidence="5" id="KW-0808">Transferase</keyword>
<dbReference type="GO" id="GO:0004124">
    <property type="term" value="F:cysteine synthase activity"/>
    <property type="evidence" value="ECO:0007669"/>
    <property type="project" value="UniProtKB-EC"/>
</dbReference>
<evidence type="ECO:0000313" key="10">
    <source>
        <dbReference type="Proteomes" id="UP000194204"/>
    </source>
</evidence>
<evidence type="ECO:0000256" key="2">
    <source>
        <dbReference type="ARBA" id="ARBA00004962"/>
    </source>
</evidence>
<evidence type="ECO:0000313" key="9">
    <source>
        <dbReference type="EMBL" id="OTA21879.1"/>
    </source>
</evidence>
<evidence type="ECO:0000256" key="1">
    <source>
        <dbReference type="ARBA" id="ARBA00001933"/>
    </source>
</evidence>
<reference evidence="9 10" key="1">
    <citation type="submission" date="2017-01" db="EMBL/GenBank/DDBJ databases">
        <title>Deconstructing symbiosis and pathogenesis requirements using a combined genomic-metabolomic approach.</title>
        <authorList>
            <person name="Tobias N.J."/>
            <person name="Wolff H."/>
            <person name="Djahanschiri B."/>
            <person name="Ebersberger I."/>
            <person name="Bode H.B."/>
        </authorList>
    </citation>
    <scope>NUCLEOTIDE SEQUENCE [LARGE SCALE GENOMIC DNA]</scope>
    <source>
        <strain evidence="9 10">DSM 4764</strain>
    </source>
</reference>
<evidence type="ECO:0000256" key="7">
    <source>
        <dbReference type="ARBA" id="ARBA00047931"/>
    </source>
</evidence>
<comment type="caution">
    <text evidence="9">The sequence shown here is derived from an EMBL/GenBank/DDBJ whole genome shotgun (WGS) entry which is preliminary data.</text>
</comment>
<feature type="domain" description="Tryptophan synthase beta chain-like PALP" evidence="8">
    <location>
        <begin position="23"/>
        <end position="290"/>
    </location>
</feature>
<dbReference type="STRING" id="40578.Xbed_00128"/>
<dbReference type="RefSeq" id="WP_086111023.1">
    <property type="nucleotide sequence ID" value="NZ_CAWNHF010000001.1"/>
</dbReference>
<sequence length="319" mass="34377">MIVDNPYDLLFSKAFIKIDIADGINVNLKLEGFSATGSIKFKSALHMITQLENEGKLLPGMRIIESSSGNLGLALSMICAAKGYKFTCISDPNISPQTARIIEAYGAELIIVQKRDENGGFLATRINLIKSMLAQDEQLLWVNQYENEENVRAHYLSTGPEILSVFPTPDYVFIGAGTTGTLGGVSRYLREHAPSARIIAVDSKGSVTFGQPAGKRLIPGLGTSNPPAIRVHSNFDELLMIPGIDAVAMCHRLAQRGLLLGGSSGTVLAGVEQYTPMLPLGACVVAILPDMGDRCIDTIYNPNWVKTHFPTLSPVAEST</sequence>
<dbReference type="Pfam" id="PF00291">
    <property type="entry name" value="PALP"/>
    <property type="match status" value="1"/>
</dbReference>
<evidence type="ECO:0000256" key="6">
    <source>
        <dbReference type="ARBA" id="ARBA00022898"/>
    </source>
</evidence>
<comment type="subunit">
    <text evidence="3">Homodimer.</text>
</comment>
<dbReference type="CDD" id="cd01561">
    <property type="entry name" value="CBS_like"/>
    <property type="match status" value="1"/>
</dbReference>
<evidence type="ECO:0000259" key="8">
    <source>
        <dbReference type="Pfam" id="PF00291"/>
    </source>
</evidence>
<dbReference type="PANTHER" id="PTHR10314">
    <property type="entry name" value="CYSTATHIONINE BETA-SYNTHASE"/>
    <property type="match status" value="1"/>
</dbReference>
<dbReference type="InterPro" id="IPR023927">
    <property type="entry name" value="SbnA"/>
</dbReference>